<dbReference type="InterPro" id="IPR015403">
    <property type="entry name" value="Mon2/Sec7/BIG1-like_HDS"/>
</dbReference>
<dbReference type="InterPro" id="IPR032629">
    <property type="entry name" value="DCB_dom"/>
</dbReference>
<feature type="compositionally biased region" description="Low complexity" evidence="6">
    <location>
        <begin position="722"/>
        <end position="740"/>
    </location>
</feature>
<dbReference type="SUPFAM" id="SSF48371">
    <property type="entry name" value="ARM repeat"/>
    <property type="match status" value="1"/>
</dbReference>
<feature type="compositionally biased region" description="Basic and acidic residues" evidence="6">
    <location>
        <begin position="461"/>
        <end position="472"/>
    </location>
</feature>
<dbReference type="EMBL" id="HF935853">
    <property type="protein sequence ID" value="CCX13531.1"/>
    <property type="molecule type" value="Genomic_DNA"/>
</dbReference>
<dbReference type="GO" id="GO:0005085">
    <property type="term" value="F:guanyl-nucleotide exchange factor activity"/>
    <property type="evidence" value="ECO:0007669"/>
    <property type="project" value="InterPro"/>
</dbReference>
<dbReference type="OMA" id="EVMCAYI"/>
<feature type="compositionally biased region" description="Polar residues" evidence="6">
    <location>
        <begin position="185"/>
        <end position="205"/>
    </location>
</feature>
<dbReference type="InterPro" id="IPR032691">
    <property type="entry name" value="Mon2/Sec7/BIG1-like_HUS"/>
</dbReference>
<feature type="domain" description="SEC7" evidence="7">
    <location>
        <begin position="829"/>
        <end position="1020"/>
    </location>
</feature>
<dbReference type="OrthoDB" id="18431at2759"/>
<feature type="region of interest" description="Disordered" evidence="6">
    <location>
        <begin position="1756"/>
        <end position="1777"/>
    </location>
</feature>
<evidence type="ECO:0000256" key="4">
    <source>
        <dbReference type="ARBA" id="ARBA00023136"/>
    </source>
</evidence>
<dbReference type="eggNOG" id="KOG0929">
    <property type="taxonomic scope" value="Eukaryota"/>
</dbReference>
<feature type="region of interest" description="Disordered" evidence="6">
    <location>
        <begin position="22"/>
        <end position="205"/>
    </location>
</feature>
<feature type="region of interest" description="Disordered" evidence="6">
    <location>
        <begin position="406"/>
        <end position="492"/>
    </location>
</feature>
<dbReference type="Pfam" id="PF16213">
    <property type="entry name" value="DCB"/>
    <property type="match status" value="1"/>
</dbReference>
<name>U4LF08_PYROM</name>
<evidence type="ECO:0000256" key="6">
    <source>
        <dbReference type="SAM" id="MobiDB-lite"/>
    </source>
</evidence>
<dbReference type="InterPro" id="IPR000904">
    <property type="entry name" value="Sec7_dom"/>
</dbReference>
<feature type="region of interest" description="Disordered" evidence="6">
    <location>
        <begin position="1236"/>
        <end position="1257"/>
    </location>
</feature>
<comment type="subcellular location">
    <subcellularLocation>
        <location evidence="5">Cytoplasmic vesicle</location>
        <location evidence="5">COPI-coated vesicle membrane</location>
    </subcellularLocation>
</comment>
<dbReference type="STRING" id="1076935.U4LF08"/>
<evidence type="ECO:0000313" key="8">
    <source>
        <dbReference type="EMBL" id="CCX13531.1"/>
    </source>
</evidence>
<dbReference type="InterPro" id="IPR035999">
    <property type="entry name" value="Sec7_dom_sf"/>
</dbReference>
<dbReference type="GO" id="GO:0015031">
    <property type="term" value="P:protein transport"/>
    <property type="evidence" value="ECO:0007669"/>
    <property type="project" value="UniProtKB-KW"/>
</dbReference>
<dbReference type="Gene3D" id="1.10.1000.11">
    <property type="entry name" value="Arf Nucleotide-binding Site Opener,domain 2"/>
    <property type="match status" value="1"/>
</dbReference>
<keyword evidence="9" id="KW-1185">Reference proteome</keyword>
<sequence length="2038" mass="226541">MAEEQKPVPAPEEASVAVAELTNDAPLSPVSLKPTASPEEAEVTEYNNVPELELETKDGPTAVTTDEEAPASPTTAPEELAEVSLDSTPPPQEPTMPQPMPTISLPNGDEAAVEEDGTIPRSRTPDSQASSYKDRELPPLPTTESPVPMSPEIPKGIPINLSNGAAPDTPTTSTPEPPQAPARTPSRNTVSTPTGETPKVTSASLGKSNAAGQVTISSMVFVVQALEQIGASKDSRRRKSLADAVQKALEAIQRTAPEPPNDPNVIFEPLHLACMTGNPQLATTALDCIGKLISYSYFSILPKFHDDPDKPQPQPLIERAIETICECFQGDATSDAVQLQIVKALLAAVLNDKVIVHGSGLLKAIRQTYNIFLLSRSSANQQTAQGTLTQMVHTVFERVKMRMSAKETRAMASRNRSASTLNIRVPSADTESTSSGGEHEALPPAGDTEVPQERITLQSFENRKSFDDERITDSAPTTAPRKPRPSSASDAISEAAEIAQELEEDEIFVKDAFLVFRSMCKLSIKTLPAEQIADLKSLGMRSKLLALHLIHVILMHHMTIFVSPYATIKSSSGSEPTGFVHAIKQYLCLTLSRNAASAVPHVFDVCCEIFWLILAHMRVMLKQEIEVLMREIYMGILDNRHSSPQQKTYLLHVLERLCSNPQALVEIYLNYDCDGSALDNMFQRLIEHLARIATSHVPITDVQLQAYNEQVKAKSPLNPRGPSTLPPSLSTASLSAPSATPVEPVFPREYPLRKQSLDCLINILQSMVDWSQKEHADPLNTTLSEDARESLDQSLSTPRRSSQAVTPISTTPQPEAADYISAASDDPNHLQREKQRKTALMEAVRQFNFKPKRGIKALIDNGFIKSKEPEDIAEFLLKGPAQLDKAMVGEYLGEGAPENVAIMHKFVDLMDFTRMLFVDALRRFLQSFRLPGEAQKIDRFMLKFAERYISGNPNAFANADTAYVLAYSVILLNTDQHSEKLKGKARMTKEDFIKNNRGINDNADLPEEYLGRIYDEIRTNEIVLEGEREASKIDFNAQPAGGIVEGIGRVIYNAGRDLERDAYVLASTEMANKTEQLFKTLLKAQKKNGSQSYLSGFIQATSSKHIGPMFEVSWMSFLSSLSGSAQESNDVETIRQCMEGFRLAIRIACFFDLEMCRIAFVTALAKFTHLNNLSEMKAKNVEALRALLDVAQTEGNMLKSSWRDVLTCISQLERFQLISSGVDEGAVPDVTRSRIVQDNSEPRNSMSSQRPAPIRTRGRAHSTYTIYAPEVAEESRSREVVIAVDRIFANTSKLNGAAIVSFVQALTEVSWQEIQSSGQSEHPRMFSLQKLVEISYYNMDRIRVEWSGFWAILGEHFNQVGCHANTNVVFFALDSLRQLSMRFLEKPELSHFKFQKDFLRPFEHVMTNSTVVPVKDMVLSCLSQMLQARGDNIRSGWGTMFGVFTTAAKENYASIVNLAFDSVRRIYKDRFGVIVQQGSFADMIVCLTQFAKNQRFPQISLKAIETLKNTVPAMLSCPECPLSQLTPPSPQEAQVRTVKEDPMVKYWFPVLFAFHDILMTGEDLEARTRALGHLFDVLVKYGGDFPPDFWDTVCQELLFPIFLVLKSRSEMVQFNSQEQVGLWLSTTMIQALRNLIALLTHYFDLLERLLDGFLDLLVTCICQENDTIARIGSSCLQQLILQSVNKLKPQHWSKIVSAFVQLFETTTANQLFSALATGNVRTPSMSAASTHSQPMSISELSTSAIEEDDGENALAIGGLSTGDADSSADEEALSDPNGIRNPLTAALEDYKPHALPQQPVVTAARRKFFNKIITQCVLQLLMIETVSELFQNDQVYDKIPSAELLRLMSLLKKSFSFARRFNGDKELRMKLWREGFMRQPPNLLKQESGSASTYVSILLRMYHDDKRERRESRAAIEDALIPLCIDIIHGFIVLDEETQQRNILAWRPVVVDVLEGYTNFPEADFNRYINTFYPLAVELLGRDLGRDTRTALQAMLRRVGELQNLGGPVKVSRRRGSEISVRNGVANRGRKASGAMQG</sequence>
<dbReference type="SUPFAM" id="SSF48425">
    <property type="entry name" value="Sec7 domain"/>
    <property type="match status" value="1"/>
</dbReference>
<evidence type="ECO:0000256" key="1">
    <source>
        <dbReference type="ARBA" id="ARBA00022448"/>
    </source>
</evidence>
<dbReference type="GO" id="GO:0030663">
    <property type="term" value="C:COPI-coated vesicle membrane"/>
    <property type="evidence" value="ECO:0007669"/>
    <property type="project" value="UniProtKB-SubCell"/>
</dbReference>
<dbReference type="PANTHER" id="PTHR10663">
    <property type="entry name" value="GUANYL-NUCLEOTIDE EXCHANGE FACTOR"/>
    <property type="match status" value="1"/>
</dbReference>
<evidence type="ECO:0000256" key="3">
    <source>
        <dbReference type="ARBA" id="ARBA00022927"/>
    </source>
</evidence>
<dbReference type="FunFam" id="1.10.220.20:FF:000002">
    <property type="entry name" value="Brefeldin A-inhibited guanine nucleotide-exchange protein 1"/>
    <property type="match status" value="1"/>
</dbReference>
<gene>
    <name evidence="8" type="ORF">PCON_13124</name>
</gene>
<dbReference type="InterPro" id="IPR046455">
    <property type="entry name" value="Sec7/BIG1-like_C"/>
</dbReference>
<keyword evidence="3" id="KW-0653">Protein transport</keyword>
<feature type="compositionally biased region" description="Polar residues" evidence="6">
    <location>
        <begin position="792"/>
        <end position="813"/>
    </location>
</feature>
<dbReference type="Pfam" id="PF12783">
    <property type="entry name" value="Sec7-like_HUS"/>
    <property type="match status" value="1"/>
</dbReference>
<organism evidence="8 9">
    <name type="scientific">Pyronema omphalodes (strain CBS 100304)</name>
    <name type="common">Pyronema confluens</name>
    <dbReference type="NCBI Taxonomy" id="1076935"/>
    <lineage>
        <taxon>Eukaryota</taxon>
        <taxon>Fungi</taxon>
        <taxon>Dikarya</taxon>
        <taxon>Ascomycota</taxon>
        <taxon>Pezizomycotina</taxon>
        <taxon>Pezizomycetes</taxon>
        <taxon>Pezizales</taxon>
        <taxon>Pyronemataceae</taxon>
        <taxon>Pyronema</taxon>
    </lineage>
</organism>
<dbReference type="InterPro" id="IPR023394">
    <property type="entry name" value="Sec7_C_sf"/>
</dbReference>
<keyword evidence="1" id="KW-0813">Transport</keyword>
<evidence type="ECO:0000256" key="2">
    <source>
        <dbReference type="ARBA" id="ARBA00022490"/>
    </source>
</evidence>
<protein>
    <submittedName>
        <fullName evidence="8">Similar to Protein transport protein SEC7 acc. no. P11075</fullName>
    </submittedName>
</protein>
<dbReference type="FunFam" id="1.10.1000.11:FF:000003">
    <property type="entry name" value="Brefeldin A-inhibited guanine nucleotide-exchange protein 1"/>
    <property type="match status" value="1"/>
</dbReference>
<dbReference type="PROSITE" id="PS50190">
    <property type="entry name" value="SEC7"/>
    <property type="match status" value="1"/>
</dbReference>
<feature type="compositionally biased region" description="Low complexity" evidence="6">
    <location>
        <begin position="165"/>
        <end position="174"/>
    </location>
</feature>
<dbReference type="Gene3D" id="1.10.220.20">
    <property type="match status" value="1"/>
</dbReference>
<keyword evidence="4" id="KW-0472">Membrane</keyword>
<evidence type="ECO:0000259" key="7">
    <source>
        <dbReference type="PROSITE" id="PS50190"/>
    </source>
</evidence>
<dbReference type="Pfam" id="PF09324">
    <property type="entry name" value="Sec7-like_HDS"/>
    <property type="match status" value="1"/>
</dbReference>
<dbReference type="SMART" id="SM00222">
    <property type="entry name" value="Sec7"/>
    <property type="match status" value="1"/>
</dbReference>
<reference evidence="8 9" key="1">
    <citation type="journal article" date="2013" name="PLoS Genet.">
        <title>The genome and development-dependent transcriptomes of Pyronema confluens: a window into fungal evolution.</title>
        <authorList>
            <person name="Traeger S."/>
            <person name="Altegoer F."/>
            <person name="Freitag M."/>
            <person name="Gabaldon T."/>
            <person name="Kempken F."/>
            <person name="Kumar A."/>
            <person name="Marcet-Houben M."/>
            <person name="Poggeler S."/>
            <person name="Stajich J.E."/>
            <person name="Nowrousian M."/>
        </authorList>
    </citation>
    <scope>NUCLEOTIDE SEQUENCE [LARGE SCALE GENOMIC DNA]</scope>
    <source>
        <strain evidence="9">CBS 100304</strain>
        <tissue evidence="8">Vegetative mycelium</tissue>
    </source>
</reference>
<evidence type="ECO:0000256" key="5">
    <source>
        <dbReference type="ARBA" id="ARBA00060451"/>
    </source>
</evidence>
<feature type="compositionally biased region" description="Polar residues" evidence="6">
    <location>
        <begin position="1236"/>
        <end position="1250"/>
    </location>
</feature>
<dbReference type="Pfam" id="PF01369">
    <property type="entry name" value="Sec7"/>
    <property type="match status" value="1"/>
</dbReference>
<feature type="compositionally biased region" description="Pro residues" evidence="6">
    <location>
        <begin position="88"/>
        <end position="100"/>
    </location>
</feature>
<dbReference type="Proteomes" id="UP000018144">
    <property type="component" value="Unassembled WGS sequence"/>
</dbReference>
<accession>U4LF08</accession>
<feature type="region of interest" description="Disordered" evidence="6">
    <location>
        <begin position="787"/>
        <end position="815"/>
    </location>
</feature>
<evidence type="ECO:0000313" key="9">
    <source>
        <dbReference type="Proteomes" id="UP000018144"/>
    </source>
</evidence>
<keyword evidence="2" id="KW-0963">Cytoplasm</keyword>
<dbReference type="PANTHER" id="PTHR10663:SF375">
    <property type="entry name" value="LD29171P"/>
    <property type="match status" value="1"/>
</dbReference>
<dbReference type="GO" id="GO:0032012">
    <property type="term" value="P:regulation of ARF protein signal transduction"/>
    <property type="evidence" value="ECO:0007669"/>
    <property type="project" value="InterPro"/>
</dbReference>
<dbReference type="CDD" id="cd00171">
    <property type="entry name" value="Sec7"/>
    <property type="match status" value="1"/>
</dbReference>
<dbReference type="Pfam" id="PF20252">
    <property type="entry name" value="BIG2_C"/>
    <property type="match status" value="1"/>
</dbReference>
<feature type="region of interest" description="Disordered" evidence="6">
    <location>
        <begin position="713"/>
        <end position="740"/>
    </location>
</feature>
<proteinExistence type="predicted"/>
<dbReference type="InterPro" id="IPR016024">
    <property type="entry name" value="ARM-type_fold"/>
</dbReference>